<organism evidence="6 7">
    <name type="scientific">Rhizobium hidalgonense</name>
    <dbReference type="NCBI Taxonomy" id="1538159"/>
    <lineage>
        <taxon>Bacteria</taxon>
        <taxon>Pseudomonadati</taxon>
        <taxon>Pseudomonadota</taxon>
        <taxon>Alphaproteobacteria</taxon>
        <taxon>Hyphomicrobiales</taxon>
        <taxon>Rhizobiaceae</taxon>
        <taxon>Rhizobium/Agrobacterium group</taxon>
        <taxon>Rhizobium</taxon>
    </lineage>
</organism>
<proteinExistence type="predicted"/>
<dbReference type="PANTHER" id="PTHR42917:SF2">
    <property type="entry name" value="2,4-DIENOYL-COA REDUCTASE [(2E)-ENOYL-COA-PRODUCING]"/>
    <property type="match status" value="1"/>
</dbReference>
<name>A0AAJ2H2X6_9HYPH</name>
<dbReference type="InterPro" id="IPR051793">
    <property type="entry name" value="NADH:flavin_oxidoreductase"/>
</dbReference>
<feature type="non-terminal residue" evidence="6">
    <location>
        <position position="125"/>
    </location>
</feature>
<dbReference type="InterPro" id="IPR023753">
    <property type="entry name" value="FAD/NAD-binding_dom"/>
</dbReference>
<evidence type="ECO:0000259" key="5">
    <source>
        <dbReference type="Pfam" id="PF07992"/>
    </source>
</evidence>
<evidence type="ECO:0000256" key="1">
    <source>
        <dbReference type="ARBA" id="ARBA00001917"/>
    </source>
</evidence>
<keyword evidence="2" id="KW-0285">Flavoprotein</keyword>
<evidence type="ECO:0000256" key="2">
    <source>
        <dbReference type="ARBA" id="ARBA00022630"/>
    </source>
</evidence>
<gene>
    <name evidence="6" type="ORF">RJJ65_38420</name>
</gene>
<dbReference type="PRINTS" id="PR00368">
    <property type="entry name" value="FADPNR"/>
</dbReference>
<accession>A0AAJ2H2X6</accession>
<sequence>MAAATIAAGRGHQVTLFEATTTVGGQFNLAKVIPGKEEFHETIRYFKTMLNKNGVEVRLNTRVNRDQLEREGYDDVVIATGIMPRPLQLDGASLPHVLSYPEVLRGAKVGQRVAVIGAGGIGFDV</sequence>
<keyword evidence="3" id="KW-0288">FMN</keyword>
<dbReference type="Proteomes" id="UP001268610">
    <property type="component" value="Unassembled WGS sequence"/>
</dbReference>
<dbReference type="PRINTS" id="PR00411">
    <property type="entry name" value="PNDRDTASEI"/>
</dbReference>
<dbReference type="Gene3D" id="3.40.50.720">
    <property type="entry name" value="NAD(P)-binding Rossmann-like Domain"/>
    <property type="match status" value="1"/>
</dbReference>
<reference evidence="6" key="1">
    <citation type="submission" date="2023-04" db="EMBL/GenBank/DDBJ databases">
        <title>Genomic characterization of faba bean (Vicia faba) microsymbionts in Mexican soils.</title>
        <authorList>
            <person name="Rivera Orduna F.N."/>
            <person name="Guevara-Luna J."/>
            <person name="Yan J."/>
            <person name="Arroyo-Herrera I."/>
            <person name="Li Y."/>
            <person name="Vasquez-Murrieta M.S."/>
            <person name="Wang E.T."/>
        </authorList>
    </citation>
    <scope>NUCLEOTIDE SEQUENCE</scope>
    <source>
        <strain evidence="6">CH26</strain>
    </source>
</reference>
<comment type="caution">
    <text evidence="6">The sequence shown here is derived from an EMBL/GenBank/DDBJ whole genome shotgun (WGS) entry which is preliminary data.</text>
</comment>
<protein>
    <submittedName>
        <fullName evidence="6">FAD-dependent oxidoreductase</fullName>
    </submittedName>
</protein>
<evidence type="ECO:0000313" key="7">
    <source>
        <dbReference type="Proteomes" id="UP001268610"/>
    </source>
</evidence>
<feature type="domain" description="FAD/NAD(P)-binding" evidence="5">
    <location>
        <begin position="2"/>
        <end position="124"/>
    </location>
</feature>
<evidence type="ECO:0000256" key="4">
    <source>
        <dbReference type="ARBA" id="ARBA00023002"/>
    </source>
</evidence>
<dbReference type="EMBL" id="JAVLSF010000796">
    <property type="protein sequence ID" value="MDR9778420.1"/>
    <property type="molecule type" value="Genomic_DNA"/>
</dbReference>
<comment type="cofactor">
    <cofactor evidence="1">
        <name>FMN</name>
        <dbReference type="ChEBI" id="CHEBI:58210"/>
    </cofactor>
</comment>
<evidence type="ECO:0000256" key="3">
    <source>
        <dbReference type="ARBA" id="ARBA00022643"/>
    </source>
</evidence>
<dbReference type="SUPFAM" id="SSF51905">
    <property type="entry name" value="FAD/NAD(P)-binding domain"/>
    <property type="match status" value="1"/>
</dbReference>
<keyword evidence="4" id="KW-0560">Oxidoreductase</keyword>
<dbReference type="PANTHER" id="PTHR42917">
    <property type="entry name" value="2,4-DIENOYL-COA REDUCTASE"/>
    <property type="match status" value="1"/>
</dbReference>
<evidence type="ECO:0000313" key="6">
    <source>
        <dbReference type="EMBL" id="MDR9778420.1"/>
    </source>
</evidence>
<dbReference type="RefSeq" id="WP_310866480.1">
    <property type="nucleotide sequence ID" value="NZ_JAVLSF010000796.1"/>
</dbReference>
<dbReference type="Pfam" id="PF07992">
    <property type="entry name" value="Pyr_redox_2"/>
    <property type="match status" value="1"/>
</dbReference>
<dbReference type="GO" id="GO:0016491">
    <property type="term" value="F:oxidoreductase activity"/>
    <property type="evidence" value="ECO:0007669"/>
    <property type="project" value="UniProtKB-KW"/>
</dbReference>
<dbReference type="InterPro" id="IPR036188">
    <property type="entry name" value="FAD/NAD-bd_sf"/>
</dbReference>
<dbReference type="AlphaFoldDB" id="A0AAJ2H2X6"/>